<feature type="transmembrane region" description="Helical" evidence="7">
    <location>
        <begin position="277"/>
        <end position="296"/>
    </location>
</feature>
<comment type="subcellular location">
    <subcellularLocation>
        <location evidence="1 7">Cell membrane</location>
        <topology evidence="1 7">Multi-pass membrane protein</topology>
    </subcellularLocation>
</comment>
<evidence type="ECO:0000256" key="6">
    <source>
        <dbReference type="ARBA" id="ARBA00023136"/>
    </source>
</evidence>
<evidence type="ECO:0000256" key="2">
    <source>
        <dbReference type="ARBA" id="ARBA00022448"/>
    </source>
</evidence>
<keyword evidence="11" id="KW-1185">Reference proteome</keyword>
<evidence type="ECO:0000259" key="9">
    <source>
        <dbReference type="PROSITE" id="PS50928"/>
    </source>
</evidence>
<dbReference type="InterPro" id="IPR000515">
    <property type="entry name" value="MetI-like"/>
</dbReference>
<evidence type="ECO:0000313" key="10">
    <source>
        <dbReference type="EMBL" id="MDT0265592.1"/>
    </source>
</evidence>
<keyword evidence="5 7" id="KW-1133">Transmembrane helix</keyword>
<dbReference type="Proteomes" id="UP001183410">
    <property type="component" value="Unassembled WGS sequence"/>
</dbReference>
<dbReference type="RefSeq" id="WP_311665045.1">
    <property type="nucleotide sequence ID" value="NZ_JAVREO010000002.1"/>
</dbReference>
<evidence type="ECO:0000256" key="3">
    <source>
        <dbReference type="ARBA" id="ARBA00022475"/>
    </source>
</evidence>
<sequence>MASTTDVAAPDTRETPGTPPPGQRGRRRTAKTAGAGKAGGHLRAGWLTYLILAVFAVGSLFPLVWSAIAASHPHSRLAEATPPFWFGDRLFTNLDTAWNDANMGKAMINTFFVAGTVTATTVLFATLAGFAFAKLRFRAKNLLLLLVIGTMMVPPQLTVVPLFMAVAELEWTGHLQAVIVPTLVSAFGVFFMRQYLLQALPTELIEASRVDGANSLRVVWHVVFPAARPAMAVLGMLTFVLAWNEFFWPIIALTQQNPTVQVALTGLGRGYVPDRGVIMAGALLGTLPLLIAFVAFGRQIVGGIMNGALKG</sequence>
<dbReference type="SUPFAM" id="SSF161098">
    <property type="entry name" value="MetI-like"/>
    <property type="match status" value="1"/>
</dbReference>
<name>A0ABU2JKT1_9ACTN</name>
<keyword evidence="3" id="KW-1003">Cell membrane</keyword>
<protein>
    <submittedName>
        <fullName evidence="10">Carbohydrate ABC transporter permease</fullName>
    </submittedName>
</protein>
<keyword evidence="6 7" id="KW-0472">Membrane</keyword>
<comment type="caution">
    <text evidence="10">The sequence shown here is derived from an EMBL/GenBank/DDBJ whole genome shotgun (WGS) entry which is preliminary data.</text>
</comment>
<feature type="transmembrane region" description="Helical" evidence="7">
    <location>
        <begin position="106"/>
        <end position="130"/>
    </location>
</feature>
<evidence type="ECO:0000313" key="11">
    <source>
        <dbReference type="Proteomes" id="UP001183410"/>
    </source>
</evidence>
<dbReference type="EMBL" id="JAVREO010000002">
    <property type="protein sequence ID" value="MDT0265592.1"/>
    <property type="molecule type" value="Genomic_DNA"/>
</dbReference>
<evidence type="ECO:0000256" key="4">
    <source>
        <dbReference type="ARBA" id="ARBA00022692"/>
    </source>
</evidence>
<comment type="similarity">
    <text evidence="7">Belongs to the binding-protein-dependent transport system permease family.</text>
</comment>
<feature type="transmembrane region" description="Helical" evidence="7">
    <location>
        <begin position="46"/>
        <end position="68"/>
    </location>
</feature>
<dbReference type="InterPro" id="IPR035906">
    <property type="entry name" value="MetI-like_sf"/>
</dbReference>
<feature type="domain" description="ABC transmembrane type-1" evidence="9">
    <location>
        <begin position="107"/>
        <end position="296"/>
    </location>
</feature>
<evidence type="ECO:0000256" key="7">
    <source>
        <dbReference type="RuleBase" id="RU363032"/>
    </source>
</evidence>
<evidence type="ECO:0000256" key="1">
    <source>
        <dbReference type="ARBA" id="ARBA00004651"/>
    </source>
</evidence>
<dbReference type="Pfam" id="PF00528">
    <property type="entry name" value="BPD_transp_1"/>
    <property type="match status" value="1"/>
</dbReference>
<evidence type="ECO:0000256" key="5">
    <source>
        <dbReference type="ARBA" id="ARBA00022989"/>
    </source>
</evidence>
<feature type="region of interest" description="Disordered" evidence="8">
    <location>
        <begin position="1"/>
        <end position="38"/>
    </location>
</feature>
<proteinExistence type="inferred from homology"/>
<organism evidence="10 11">
    <name type="scientific">Streptomyces chisholmiae</name>
    <dbReference type="NCBI Taxonomy" id="3075540"/>
    <lineage>
        <taxon>Bacteria</taxon>
        <taxon>Bacillati</taxon>
        <taxon>Actinomycetota</taxon>
        <taxon>Actinomycetes</taxon>
        <taxon>Kitasatosporales</taxon>
        <taxon>Streptomycetaceae</taxon>
        <taxon>Streptomyces</taxon>
    </lineage>
</organism>
<keyword evidence="4 7" id="KW-0812">Transmembrane</keyword>
<evidence type="ECO:0000256" key="8">
    <source>
        <dbReference type="SAM" id="MobiDB-lite"/>
    </source>
</evidence>
<accession>A0ABU2JKT1</accession>
<dbReference type="PANTHER" id="PTHR43744">
    <property type="entry name" value="ABC TRANSPORTER PERMEASE PROTEIN MG189-RELATED-RELATED"/>
    <property type="match status" value="1"/>
</dbReference>
<feature type="transmembrane region" description="Helical" evidence="7">
    <location>
        <begin position="142"/>
        <end position="166"/>
    </location>
</feature>
<reference evidence="11" key="1">
    <citation type="submission" date="2023-07" db="EMBL/GenBank/DDBJ databases">
        <title>30 novel species of actinomycetes from the DSMZ collection.</title>
        <authorList>
            <person name="Nouioui I."/>
        </authorList>
    </citation>
    <scope>NUCLEOTIDE SEQUENCE [LARGE SCALE GENOMIC DNA]</scope>
    <source>
        <strain evidence="11">DSM 44915</strain>
    </source>
</reference>
<gene>
    <name evidence="10" type="ORF">RM844_04730</name>
</gene>
<keyword evidence="2 7" id="KW-0813">Transport</keyword>
<dbReference type="PROSITE" id="PS50928">
    <property type="entry name" value="ABC_TM1"/>
    <property type="match status" value="1"/>
</dbReference>
<dbReference type="PANTHER" id="PTHR43744:SF12">
    <property type="entry name" value="ABC TRANSPORTER PERMEASE PROTEIN MG189-RELATED"/>
    <property type="match status" value="1"/>
</dbReference>
<feature type="transmembrane region" description="Helical" evidence="7">
    <location>
        <begin position="178"/>
        <end position="197"/>
    </location>
</feature>
<dbReference type="Gene3D" id="1.10.3720.10">
    <property type="entry name" value="MetI-like"/>
    <property type="match status" value="1"/>
</dbReference>
<feature type="transmembrane region" description="Helical" evidence="7">
    <location>
        <begin position="218"/>
        <end position="243"/>
    </location>
</feature>
<dbReference type="CDD" id="cd06261">
    <property type="entry name" value="TM_PBP2"/>
    <property type="match status" value="1"/>
</dbReference>